<reference evidence="2 3" key="1">
    <citation type="submission" date="2024-05" db="EMBL/GenBank/DDBJ databases">
        <authorList>
            <person name="Duchaud E."/>
        </authorList>
    </citation>
    <scope>NUCLEOTIDE SEQUENCE [LARGE SCALE GENOMIC DNA]</scope>
    <source>
        <strain evidence="2">Ena-SAMPLE-TAB-13-05-2024-13:56:06:370-140302</strain>
    </source>
</reference>
<gene>
    <name evidence="2" type="ORF">T190607A01A_60039</name>
</gene>
<comment type="caution">
    <text evidence="2">The sequence shown here is derived from an EMBL/GenBank/DDBJ whole genome shotgun (WGS) entry which is preliminary data.</text>
</comment>
<dbReference type="Proteomes" id="UP001497416">
    <property type="component" value="Unassembled WGS sequence"/>
</dbReference>
<feature type="domain" description="Trimeric autotransporter adhesin YadA-like head" evidence="1">
    <location>
        <begin position="1018"/>
        <end position="1041"/>
    </location>
</feature>
<dbReference type="CDD" id="cd12820">
    <property type="entry name" value="LbR_YadA-like"/>
    <property type="match status" value="1"/>
</dbReference>
<feature type="domain" description="Trimeric autotransporter adhesin YadA-like head" evidence="1">
    <location>
        <begin position="264"/>
        <end position="279"/>
    </location>
</feature>
<dbReference type="InterPro" id="IPR008640">
    <property type="entry name" value="Adhesin_Head_dom"/>
</dbReference>
<proteinExistence type="predicted"/>
<dbReference type="Gene3D" id="2.150.10.10">
    <property type="entry name" value="Serralysin-like metalloprotease, C-terminal"/>
    <property type="match status" value="4"/>
</dbReference>
<dbReference type="EMBL" id="CAXIXY010000008">
    <property type="protein sequence ID" value="CAL2093899.1"/>
    <property type="molecule type" value="Genomic_DNA"/>
</dbReference>
<feature type="domain" description="Trimeric autotransporter adhesin YadA-like head" evidence="1">
    <location>
        <begin position="558"/>
        <end position="582"/>
    </location>
</feature>
<dbReference type="InterPro" id="IPR011049">
    <property type="entry name" value="Serralysin-like_metalloprot_C"/>
</dbReference>
<sequence>MQSLPVQLLETTITMNKIKTVSLFILLFVMIKGVSQSFNYQGVLRNVTGQVLENQSVGVQFKILQGSANGSNVYQETHSVTTSEFGVIDISVGTGTIISGNFSAINWSSQNYWLEVAVDITGGTTYAVLGSTKLQGVPYASYAATSGDKVFSTTNNVTSNINGNTTTDDFVFGSTQLDARASNSAALDNRMFFDKSKAAFRAGYTPGDEWDEANVGNYSVAFGESAMASGQNSFAMGRNANAIGLESFAFGTNAGGFANYSRGIGVNARANGVNSTAIGRQLNANSMGEIQLGQYSNFVSGSTDSWVATDRLFVIGNGQEDINLALNSDALVMLKNGNTTLNGTLTIDADNKGTGRAFTLPGQDGTANQIMQTDGLGNLSWVTPAASAIPNGGTNGYVLATDGAGVFSWVSNSDLDADPMNEIELPAQTGESGKFLTTDGTSVSWQNVPNELPIGGTSGQVLSTDGSGTYNWVDQSASPIFTTTNNVTSNGNTTYGVDDFIFGAPTNLTGSDVFAANRIFFDKSKAAIRVGRDIGGVNAFADVNVGAYSAAFGLNPKAAGENAFAAGFLANASGRDAVAFGNTSTASGSSSNVIGNNSTASGAYSTAIGRRVTAEAYGQTTLGYYNTGVAGNANGIVETDRLLVVGNGTTDINGINSSDALVMLKNGNTTLNGSLTIDGDNQGSGNSYTLPAQDGAANQIMRTDGSGNVSWATAPTQSVFTTVGNLTSNAGGNTATDDFLFGNHQLASVSGTADDSRMFFDKSKGAFRVGQVTGNQWNDANIGFYSGAIGSNNIAPGSYTFATGLSNVVSGYAASVFGDSNAVAGNGATASGIRLTSESFAQFTIGQWNTAHSGSPDASGWISTDRLFVIGNGTTGSSKSDALVMLKNGNTTLNGSLTIDGDNQGSGTSYTLPAQDGTANQIMTTDGAGNVSWSDAAISGPFSTTANVTSNASGNTATDDFVFGSTQLDDDTNTTDDDSRMFFDKSKGAFRAGRAWGNQWDDANVERWTIAMGNASLAKGIYSVAIGDRNSANFDTSIALGDWVVTDAANSYGLGSHLITNSPLQTSLGVYNTEYTPVAPSSFTEPTNRLLVVGNGTTPSSRSDALVILRNGNTTLNGQLTIDGDNQGSGTSYTLPAQDGTANQVMTTDGAGNTSWTNIPTPALAAYTAAGLNTGAGWENYNTAFSVTTFQDPRYRLNDNVVYLEGMVRKNTAISNGDIIMTLPVGFRPQKTRIFTVQTENGSIRVDVNPSGTVVVATGFNINQNWISLDGITFSID</sequence>
<evidence type="ECO:0000313" key="2">
    <source>
        <dbReference type="EMBL" id="CAL2093899.1"/>
    </source>
</evidence>
<evidence type="ECO:0000259" key="1">
    <source>
        <dbReference type="Pfam" id="PF05658"/>
    </source>
</evidence>
<accession>A0ABM9P5M6</accession>
<protein>
    <submittedName>
        <fullName evidence="2">Head domain of trimeric autotransporter adhesin</fullName>
    </submittedName>
</protein>
<keyword evidence="3" id="KW-1185">Reference proteome</keyword>
<dbReference type="Pfam" id="PF05658">
    <property type="entry name" value="YadA_head"/>
    <property type="match status" value="5"/>
</dbReference>
<dbReference type="SUPFAM" id="SSF101967">
    <property type="entry name" value="Adhesin YadA, collagen-binding domain"/>
    <property type="match status" value="3"/>
</dbReference>
<evidence type="ECO:0000313" key="3">
    <source>
        <dbReference type="Proteomes" id="UP001497416"/>
    </source>
</evidence>
<name>A0ABM9P5M6_9FLAO</name>
<organism evidence="2 3">
    <name type="scientific">Tenacibaculum platacis</name>
    <dbReference type="NCBI Taxonomy" id="3137852"/>
    <lineage>
        <taxon>Bacteria</taxon>
        <taxon>Pseudomonadati</taxon>
        <taxon>Bacteroidota</taxon>
        <taxon>Flavobacteriia</taxon>
        <taxon>Flavobacteriales</taxon>
        <taxon>Flavobacteriaceae</taxon>
        <taxon>Tenacibaculum</taxon>
    </lineage>
</organism>
<feature type="domain" description="Trimeric autotransporter adhesin YadA-like head" evidence="1">
    <location>
        <begin position="228"/>
        <end position="254"/>
    </location>
</feature>
<feature type="domain" description="Trimeric autotransporter adhesin YadA-like head" evidence="1">
    <location>
        <begin position="586"/>
        <end position="609"/>
    </location>
</feature>